<dbReference type="RefSeq" id="WP_105000358.1">
    <property type="nucleotide sequence ID" value="NZ_MQVX01000001.1"/>
</dbReference>
<evidence type="ECO:0000256" key="2">
    <source>
        <dbReference type="ARBA" id="ARBA00005336"/>
    </source>
</evidence>
<evidence type="ECO:0000313" key="8">
    <source>
        <dbReference type="Proteomes" id="UP000239366"/>
    </source>
</evidence>
<dbReference type="InterPro" id="IPR017853">
    <property type="entry name" value="GH"/>
</dbReference>
<comment type="catalytic activity">
    <reaction evidence="1">
        <text>Hydrolysis of terminal non-reducing N-acetyl-D-hexosamine residues in N-acetyl-beta-D-hexosaminides.</text>
        <dbReference type="EC" id="3.2.1.52"/>
    </reaction>
</comment>
<keyword evidence="8" id="KW-1185">Reference proteome</keyword>
<evidence type="ECO:0000256" key="5">
    <source>
        <dbReference type="ARBA" id="ARBA00023295"/>
    </source>
</evidence>
<accession>A0A2S7T4Z3</accession>
<evidence type="ECO:0000256" key="3">
    <source>
        <dbReference type="ARBA" id="ARBA00012663"/>
    </source>
</evidence>
<evidence type="ECO:0000256" key="1">
    <source>
        <dbReference type="ARBA" id="ARBA00001231"/>
    </source>
</evidence>
<dbReference type="EC" id="3.2.1.52" evidence="3"/>
<gene>
    <name evidence="7" type="ORF">BST99_02270</name>
</gene>
<dbReference type="PANTHER" id="PTHR30480:SF13">
    <property type="entry name" value="BETA-HEXOSAMINIDASE"/>
    <property type="match status" value="1"/>
</dbReference>
<sequence>MIPPYPTAKEQLSLREKVGQFLMPAVFLDDTEEHIQAMEALIQDLGIGSLCFFQSRALAAANVQAQKQMGASPNEQPDYFGRLTELITRYQKASKYPLLISIDAEWGLSMRLPDQLKWPYPITLGALGNRIDLIEQVGYAIGLECKKAGVHWNLAPVVDINTQALNPVIGYRSFGDRPEAVSQRALAWTKGLSKAGVLNSLKHFPGHGDTRTDSHLDLPVIDKTKDQLEAEEWIPFRHLIGQADSLMLGHLAVPALTMGVNEPATLSPALIQIIRDWGYQGILISDALNMKSVSRRFEKAGALELAAFQAGCDVLCFSEQPEAGIEAIIAQAKEEEIEQRFQRWWALKEKGLRSVEEISSSTTSPVLLNEIAENTLTLLIGSPQSLQAFKKKQPSVRVFGRSLGILEGGSSSTHCLIELYLPSPKPGKNFGLREEEWKELLELLQTQKCWLYLFGNPYALSRLPWKACEGVVLTYEQGVAFQEAALKHYLGQLSAQGQSPVNLKEDE</sequence>
<dbReference type="GO" id="GO:0009254">
    <property type="term" value="P:peptidoglycan turnover"/>
    <property type="evidence" value="ECO:0007669"/>
    <property type="project" value="TreeGrafter"/>
</dbReference>
<evidence type="ECO:0000259" key="6">
    <source>
        <dbReference type="Pfam" id="PF00933"/>
    </source>
</evidence>
<dbReference type="PANTHER" id="PTHR30480">
    <property type="entry name" value="BETA-HEXOSAMINIDASE-RELATED"/>
    <property type="match status" value="1"/>
</dbReference>
<evidence type="ECO:0000256" key="4">
    <source>
        <dbReference type="ARBA" id="ARBA00022801"/>
    </source>
</evidence>
<organism evidence="7 8">
    <name type="scientific">Aureicoccus marinus</name>
    <dbReference type="NCBI Taxonomy" id="754435"/>
    <lineage>
        <taxon>Bacteria</taxon>
        <taxon>Pseudomonadati</taxon>
        <taxon>Bacteroidota</taxon>
        <taxon>Flavobacteriia</taxon>
        <taxon>Flavobacteriales</taxon>
        <taxon>Flavobacteriaceae</taxon>
        <taxon>Aureicoccus</taxon>
    </lineage>
</organism>
<dbReference type="AlphaFoldDB" id="A0A2S7T4Z3"/>
<reference evidence="8" key="1">
    <citation type="submission" date="2016-11" db="EMBL/GenBank/DDBJ databases">
        <title>Trade-off between light-utilization and light-protection in marine flavobacteria.</title>
        <authorList>
            <person name="Kumagai Y."/>
            <person name="Yoshizawa S."/>
            <person name="Kogure K."/>
        </authorList>
    </citation>
    <scope>NUCLEOTIDE SEQUENCE [LARGE SCALE GENOMIC DNA]</scope>
    <source>
        <strain evidence="8">SG-18</strain>
    </source>
</reference>
<dbReference type="Gene3D" id="3.20.20.300">
    <property type="entry name" value="Glycoside hydrolase, family 3, N-terminal domain"/>
    <property type="match status" value="1"/>
</dbReference>
<keyword evidence="4" id="KW-0378">Hydrolase</keyword>
<comment type="caution">
    <text evidence="7">The sequence shown here is derived from an EMBL/GenBank/DDBJ whole genome shotgun (WGS) entry which is preliminary data.</text>
</comment>
<name>A0A2S7T4Z3_9FLAO</name>
<dbReference type="OrthoDB" id="9805821at2"/>
<dbReference type="Pfam" id="PF00933">
    <property type="entry name" value="Glyco_hydro_3"/>
    <property type="match status" value="1"/>
</dbReference>
<dbReference type="InterPro" id="IPR001764">
    <property type="entry name" value="Glyco_hydro_3_N"/>
</dbReference>
<keyword evidence="5" id="KW-0326">Glycosidase</keyword>
<protein>
    <recommendedName>
        <fullName evidence="3">beta-N-acetylhexosaminidase</fullName>
        <ecNumber evidence="3">3.2.1.52</ecNumber>
    </recommendedName>
</protein>
<feature type="domain" description="Glycoside hydrolase family 3 N-terminal" evidence="6">
    <location>
        <begin position="14"/>
        <end position="339"/>
    </location>
</feature>
<dbReference type="InterPro" id="IPR036962">
    <property type="entry name" value="Glyco_hydro_3_N_sf"/>
</dbReference>
<dbReference type="GO" id="GO:0005975">
    <property type="term" value="P:carbohydrate metabolic process"/>
    <property type="evidence" value="ECO:0007669"/>
    <property type="project" value="InterPro"/>
</dbReference>
<proteinExistence type="inferred from homology"/>
<dbReference type="SUPFAM" id="SSF51445">
    <property type="entry name" value="(Trans)glycosidases"/>
    <property type="match status" value="1"/>
</dbReference>
<dbReference type="GO" id="GO:0004563">
    <property type="term" value="F:beta-N-acetylhexosaminidase activity"/>
    <property type="evidence" value="ECO:0007669"/>
    <property type="project" value="UniProtKB-EC"/>
</dbReference>
<comment type="similarity">
    <text evidence="2">Belongs to the glycosyl hydrolase 3 family.</text>
</comment>
<dbReference type="InterPro" id="IPR050226">
    <property type="entry name" value="NagZ_Beta-hexosaminidase"/>
</dbReference>
<evidence type="ECO:0000313" key="7">
    <source>
        <dbReference type="EMBL" id="PQJ14724.1"/>
    </source>
</evidence>
<dbReference type="EMBL" id="MQVX01000001">
    <property type="protein sequence ID" value="PQJ14724.1"/>
    <property type="molecule type" value="Genomic_DNA"/>
</dbReference>
<dbReference type="Proteomes" id="UP000239366">
    <property type="component" value="Unassembled WGS sequence"/>
</dbReference>